<evidence type="ECO:0000313" key="5">
    <source>
        <dbReference type="EMBL" id="GGS40467.1"/>
    </source>
</evidence>
<dbReference type="InterPro" id="IPR040097">
    <property type="entry name" value="FAAL/FAAC"/>
</dbReference>
<feature type="domain" description="AMP-dependent synthetase/ligase" evidence="4">
    <location>
        <begin position="15"/>
        <end position="412"/>
    </location>
</feature>
<evidence type="ECO:0000313" key="6">
    <source>
        <dbReference type="Proteomes" id="UP000659767"/>
    </source>
</evidence>
<dbReference type="InterPro" id="IPR000873">
    <property type="entry name" value="AMP-dep_synth/lig_dom"/>
</dbReference>
<sequence length="589" mass="63514">MDDLRRAAHLVEALRTRAAATPDREALLFVGDPDDDASVHTLTYAGLDAEARRIGSLLAARCTPGERILLPFASATAFAASFFGCLYAGAVAVPVPVPGQYRHQRQRLRSIVKNAGIRTVLTDTESFPEVRDWATEQLGTADPVVVAEDRELGDADTWTEPEIDGGTVALLQYTSGSTSEPKGVMVSHANLQDNIANLQGAFALDPSTRYGGWIPVYHDMGLMGLLLPGILLGNSAVLMSPTAFIRRPHQWLRLIHRYDIGFSAAPNFAYELCVNRITDAQTAGIDLSRWRFACSGSEPVRAATLRGFAERFAGVGLREDAVIACYGLAEATVFVSGTGPHRAPVTRVDTDRLERHAFHPVGPDAPGRDLVGCGAVQGLDLRVVDPESGRVRAPGEVGELWLRGPSVSRGYWQNEVATAAAFHGRTSDGEAGFLRTGDLGTVHDGELYVTGRIKETLVLRGRNLYPQDIEYELRLQHPELEGCVGAAFTVPLADGSGEALVVTHEIRARRGTDLVALTRGMRRTVSTEFGVHAAALLLLRPGVVRRTTSGKIQRAAMRGLFLDGELEPLHAHRDQDLLSTGAEDEAGAA</sequence>
<evidence type="ECO:0000256" key="2">
    <source>
        <dbReference type="ARBA" id="ARBA00022598"/>
    </source>
</evidence>
<feature type="transmembrane region" description="Helical" evidence="3">
    <location>
        <begin position="225"/>
        <end position="245"/>
    </location>
</feature>
<dbReference type="Gene3D" id="3.30.300.30">
    <property type="match status" value="1"/>
</dbReference>
<organism evidence="5 6">
    <name type="scientific">Streptomyces badius</name>
    <dbReference type="NCBI Taxonomy" id="1941"/>
    <lineage>
        <taxon>Bacteria</taxon>
        <taxon>Bacillati</taxon>
        <taxon>Actinomycetota</taxon>
        <taxon>Actinomycetes</taxon>
        <taxon>Kitasatosporales</taxon>
        <taxon>Streptomycetaceae</taxon>
        <taxon>Streptomyces</taxon>
    </lineage>
</organism>
<dbReference type="EMBL" id="BMSZ01000003">
    <property type="protein sequence ID" value="GGS40467.1"/>
    <property type="molecule type" value="Genomic_DNA"/>
</dbReference>
<dbReference type="InterPro" id="IPR045851">
    <property type="entry name" value="AMP-bd_C_sf"/>
</dbReference>
<proteinExistence type="inferred from homology"/>
<reference evidence="6" key="1">
    <citation type="journal article" date="2019" name="Int. J. Syst. Evol. Microbiol.">
        <title>The Global Catalogue of Microorganisms (GCM) 10K type strain sequencing project: providing services to taxonomists for standard genome sequencing and annotation.</title>
        <authorList>
            <consortium name="The Broad Institute Genomics Platform"/>
            <consortium name="The Broad Institute Genome Sequencing Center for Infectious Disease"/>
            <person name="Wu L."/>
            <person name="Ma J."/>
        </authorList>
    </citation>
    <scope>NUCLEOTIDE SEQUENCE [LARGE SCALE GENOMIC DNA]</scope>
    <source>
        <strain evidence="6">JCM 4350</strain>
    </source>
</reference>
<dbReference type="Pfam" id="PF00501">
    <property type="entry name" value="AMP-binding"/>
    <property type="match status" value="1"/>
</dbReference>
<dbReference type="RefSeq" id="WP_079149653.1">
    <property type="nucleotide sequence ID" value="NZ_BMSZ01000003.1"/>
</dbReference>
<evidence type="ECO:0000259" key="4">
    <source>
        <dbReference type="Pfam" id="PF00501"/>
    </source>
</evidence>
<dbReference type="PANTHER" id="PTHR22754:SF32">
    <property type="entry name" value="DISCO-INTERACTING PROTEIN 2"/>
    <property type="match status" value="1"/>
</dbReference>
<keyword evidence="3" id="KW-0812">Transmembrane</keyword>
<name>A0ABQ2SWM2_STRBA</name>
<dbReference type="SUPFAM" id="SSF56801">
    <property type="entry name" value="Acetyl-CoA synthetase-like"/>
    <property type="match status" value="1"/>
</dbReference>
<keyword evidence="3" id="KW-0472">Membrane</keyword>
<comment type="caution">
    <text evidence="5">The sequence shown here is derived from an EMBL/GenBank/DDBJ whole genome shotgun (WGS) entry which is preliminary data.</text>
</comment>
<evidence type="ECO:0000256" key="1">
    <source>
        <dbReference type="ARBA" id="ARBA00006432"/>
    </source>
</evidence>
<dbReference type="Gene3D" id="3.40.50.12780">
    <property type="entry name" value="N-terminal domain of ligase-like"/>
    <property type="match status" value="1"/>
</dbReference>
<feature type="transmembrane region" description="Helical" evidence="3">
    <location>
        <begin position="68"/>
        <end position="93"/>
    </location>
</feature>
<protein>
    <submittedName>
        <fullName evidence="5">Polyketide synthase</fullName>
    </submittedName>
</protein>
<dbReference type="PANTHER" id="PTHR22754">
    <property type="entry name" value="DISCO-INTERACTING PROTEIN 2 DIP2 -RELATED"/>
    <property type="match status" value="1"/>
</dbReference>
<keyword evidence="3" id="KW-1133">Transmembrane helix</keyword>
<dbReference type="PROSITE" id="PS00455">
    <property type="entry name" value="AMP_BINDING"/>
    <property type="match status" value="1"/>
</dbReference>
<evidence type="ECO:0000256" key="3">
    <source>
        <dbReference type="SAM" id="Phobius"/>
    </source>
</evidence>
<accession>A0ABQ2SWM2</accession>
<comment type="similarity">
    <text evidence="1">Belongs to the ATP-dependent AMP-binding enzyme family.</text>
</comment>
<keyword evidence="6" id="KW-1185">Reference proteome</keyword>
<gene>
    <name evidence="5" type="ORF">GCM10010253_12730</name>
</gene>
<keyword evidence="2" id="KW-0436">Ligase</keyword>
<dbReference type="InterPro" id="IPR020845">
    <property type="entry name" value="AMP-binding_CS"/>
</dbReference>
<dbReference type="InterPro" id="IPR042099">
    <property type="entry name" value="ANL_N_sf"/>
</dbReference>
<dbReference type="Proteomes" id="UP000659767">
    <property type="component" value="Unassembled WGS sequence"/>
</dbReference>
<dbReference type="CDD" id="cd05931">
    <property type="entry name" value="FAAL"/>
    <property type="match status" value="1"/>
</dbReference>